<proteinExistence type="predicted"/>
<comment type="caution">
    <text evidence="2">The sequence shown here is derived from an EMBL/GenBank/DDBJ whole genome shotgun (WGS) entry which is preliminary data.</text>
</comment>
<evidence type="ECO:0000313" key="2">
    <source>
        <dbReference type="EMBL" id="HGG00989.1"/>
    </source>
</evidence>
<sequence>MTTTEIMDFDTTNIDLAASFIYFVYPFTFDSNQFDSLTRAGDEAVISRQTQPNKEQECRAAWEKLSFPEEELLFHVANYLKPGENSSCTARFWQSSALLHQSFGFSHSYDWQLVYPNGEISFVFGEENKATKVVQLMLFRVGVGFVTVKAQPKSDRVNDWLKFIHYFRFLRGQRGTHLNAQRRTGFNPDNRETQLDIYFPEIAGGKASYQDGKPTLGNLLTTILSTLGSTQWWQEVFVPGKMLPFAAIYADGLPYQHIYHLLYKLQNFFHDQQGQHPAPENLDPQAQPWLTYALRQWFVFTLEGGSFLAVDAPNPEFFRTTLPNHLQTQYFLLFLLALHQRFALMSLSAQVADSWVTDGATRLRRFEAIRDRLLLFTARGYFTQVMQRENHHRCYRQWQKVFQLETLYQEISEEVQEMHEYVQTRQNQNLERTIQVVGVAVGAGGIAASSTAGYIQQPITFAYTGNIHPGFLALLASLAIGAIAGGITWWLTGWLKPGK</sequence>
<keyword evidence="1" id="KW-0812">Transmembrane</keyword>
<accession>A0A7C3ZVR9</accession>
<organism evidence="2">
    <name type="scientific">Planktothricoides sp. SpSt-374</name>
    <dbReference type="NCBI Taxonomy" id="2282167"/>
    <lineage>
        <taxon>Bacteria</taxon>
        <taxon>Bacillati</taxon>
        <taxon>Cyanobacteriota</taxon>
        <taxon>Cyanophyceae</taxon>
        <taxon>Oscillatoriophycideae</taxon>
        <taxon>Oscillatoriales</taxon>
        <taxon>Oscillatoriaceae</taxon>
        <taxon>Planktothricoides</taxon>
    </lineage>
</organism>
<protein>
    <submittedName>
        <fullName evidence="2">Uncharacterized protein</fullName>
    </submittedName>
</protein>
<keyword evidence="1" id="KW-0472">Membrane</keyword>
<feature type="transmembrane region" description="Helical" evidence="1">
    <location>
        <begin position="467"/>
        <end position="491"/>
    </location>
</feature>
<gene>
    <name evidence="2" type="ORF">ENR15_10145</name>
</gene>
<reference evidence="2" key="1">
    <citation type="journal article" date="2020" name="mSystems">
        <title>Genome- and Community-Level Interaction Insights into Carbon Utilization and Element Cycling Functions of Hydrothermarchaeota in Hydrothermal Sediment.</title>
        <authorList>
            <person name="Zhou Z."/>
            <person name="Liu Y."/>
            <person name="Xu W."/>
            <person name="Pan J."/>
            <person name="Luo Z.H."/>
            <person name="Li M."/>
        </authorList>
    </citation>
    <scope>NUCLEOTIDE SEQUENCE [LARGE SCALE GENOMIC DNA]</scope>
    <source>
        <strain evidence="2">SpSt-374</strain>
    </source>
</reference>
<dbReference type="EMBL" id="DSPX01000099">
    <property type="protein sequence ID" value="HGG00989.1"/>
    <property type="molecule type" value="Genomic_DNA"/>
</dbReference>
<name>A0A7C3ZVR9_9CYAN</name>
<feature type="transmembrane region" description="Helical" evidence="1">
    <location>
        <begin position="434"/>
        <end position="455"/>
    </location>
</feature>
<evidence type="ECO:0000256" key="1">
    <source>
        <dbReference type="SAM" id="Phobius"/>
    </source>
</evidence>
<dbReference type="AlphaFoldDB" id="A0A7C3ZVR9"/>
<keyword evidence="1" id="KW-1133">Transmembrane helix</keyword>